<sequence>MQRDCNSENLEYAGFWVRFAAYVLDHMIIFFGLIGVRLVLALASFVLGLLEINILNTNVLFQYSLKDVALYICQVLYFIICTYETGTTFGKRVFHLKVVSAKEERLGLFDIVYRETIGRFLCHVSLGFGYLLAGLDQQKCGLHDRLSDTRVVYAKKIKEIHIENENTGFLL</sequence>
<keyword evidence="2" id="KW-1003">Cell membrane</keyword>
<name>A0ABR7EUR1_9FIRM</name>
<feature type="domain" description="RDD" evidence="7">
    <location>
        <begin position="12"/>
        <end position="147"/>
    </location>
</feature>
<evidence type="ECO:0000256" key="4">
    <source>
        <dbReference type="ARBA" id="ARBA00022989"/>
    </source>
</evidence>
<dbReference type="InterPro" id="IPR010432">
    <property type="entry name" value="RDD"/>
</dbReference>
<reference evidence="8 9" key="1">
    <citation type="submission" date="2020-08" db="EMBL/GenBank/DDBJ databases">
        <title>Genome public.</title>
        <authorList>
            <person name="Liu C."/>
            <person name="Sun Q."/>
        </authorList>
    </citation>
    <scope>NUCLEOTIDE SEQUENCE [LARGE SCALE GENOMIC DNA]</scope>
    <source>
        <strain evidence="8 9">NSJ-36</strain>
    </source>
</reference>
<dbReference type="RefSeq" id="WP_021861254.1">
    <property type="nucleotide sequence ID" value="NZ_JACOOY010000007.1"/>
</dbReference>
<protein>
    <submittedName>
        <fullName evidence="8">RDD family protein</fullName>
    </submittedName>
</protein>
<keyword evidence="5 6" id="KW-0472">Membrane</keyword>
<dbReference type="InterPro" id="IPR051791">
    <property type="entry name" value="Pra-immunoreactive"/>
</dbReference>
<gene>
    <name evidence="8" type="ORF">H8S07_07235</name>
</gene>
<dbReference type="Proteomes" id="UP000647235">
    <property type="component" value="Unassembled WGS sequence"/>
</dbReference>
<evidence type="ECO:0000313" key="8">
    <source>
        <dbReference type="EMBL" id="MBC5665071.1"/>
    </source>
</evidence>
<feature type="transmembrane region" description="Helical" evidence="6">
    <location>
        <begin position="68"/>
        <end position="86"/>
    </location>
</feature>
<evidence type="ECO:0000259" key="7">
    <source>
        <dbReference type="Pfam" id="PF06271"/>
    </source>
</evidence>
<comment type="caution">
    <text evidence="8">The sequence shown here is derived from an EMBL/GenBank/DDBJ whole genome shotgun (WGS) entry which is preliminary data.</text>
</comment>
<keyword evidence="4 6" id="KW-1133">Transmembrane helix</keyword>
<dbReference type="PANTHER" id="PTHR36115:SF9">
    <property type="entry name" value="LMO1584 PROTEIN"/>
    <property type="match status" value="1"/>
</dbReference>
<organism evidence="8 9">
    <name type="scientific">Dorea hominis</name>
    <dbReference type="NCBI Taxonomy" id="2763040"/>
    <lineage>
        <taxon>Bacteria</taxon>
        <taxon>Bacillati</taxon>
        <taxon>Bacillota</taxon>
        <taxon>Clostridia</taxon>
        <taxon>Lachnospirales</taxon>
        <taxon>Lachnospiraceae</taxon>
        <taxon>Dorea</taxon>
    </lineage>
</organism>
<dbReference type="PANTHER" id="PTHR36115">
    <property type="entry name" value="PROLINE-RICH ANTIGEN HOMOLOG-RELATED"/>
    <property type="match status" value="1"/>
</dbReference>
<accession>A0ABR7EUR1</accession>
<keyword evidence="3 6" id="KW-0812">Transmembrane</keyword>
<proteinExistence type="predicted"/>
<comment type="subcellular location">
    <subcellularLocation>
        <location evidence="1">Cell membrane</location>
        <topology evidence="1">Multi-pass membrane protein</topology>
    </subcellularLocation>
</comment>
<keyword evidence="9" id="KW-1185">Reference proteome</keyword>
<evidence type="ECO:0000313" key="9">
    <source>
        <dbReference type="Proteomes" id="UP000647235"/>
    </source>
</evidence>
<dbReference type="EMBL" id="JACOOY010000007">
    <property type="protein sequence ID" value="MBC5665071.1"/>
    <property type="molecule type" value="Genomic_DNA"/>
</dbReference>
<evidence type="ECO:0000256" key="1">
    <source>
        <dbReference type="ARBA" id="ARBA00004651"/>
    </source>
</evidence>
<evidence type="ECO:0000256" key="5">
    <source>
        <dbReference type="ARBA" id="ARBA00023136"/>
    </source>
</evidence>
<evidence type="ECO:0000256" key="2">
    <source>
        <dbReference type="ARBA" id="ARBA00022475"/>
    </source>
</evidence>
<evidence type="ECO:0000256" key="6">
    <source>
        <dbReference type="SAM" id="Phobius"/>
    </source>
</evidence>
<dbReference type="Pfam" id="PF06271">
    <property type="entry name" value="RDD"/>
    <property type="match status" value="1"/>
</dbReference>
<evidence type="ECO:0000256" key="3">
    <source>
        <dbReference type="ARBA" id="ARBA00022692"/>
    </source>
</evidence>